<evidence type="ECO:0000313" key="3">
    <source>
        <dbReference type="Proteomes" id="UP001525857"/>
    </source>
</evidence>
<dbReference type="NCBIfam" id="NF010181">
    <property type="entry name" value="PRK13660.1"/>
    <property type="match status" value="1"/>
</dbReference>
<proteinExistence type="inferred from homology"/>
<dbReference type="RefSeq" id="WP_261657140.1">
    <property type="nucleotide sequence ID" value="NZ_QVOV01000008.1"/>
</dbReference>
<evidence type="ECO:0000256" key="1">
    <source>
        <dbReference type="HAMAP-Rule" id="MF_01575"/>
    </source>
</evidence>
<dbReference type="PANTHER" id="PTHR38440">
    <property type="entry name" value="UPF0398 PROTEIN YPSA"/>
    <property type="match status" value="1"/>
</dbReference>
<dbReference type="Proteomes" id="UP001525857">
    <property type="component" value="Unassembled WGS sequence"/>
</dbReference>
<accession>A0ABT2NW85</accession>
<dbReference type="InterPro" id="IPR010697">
    <property type="entry name" value="YspA"/>
</dbReference>
<dbReference type="PANTHER" id="PTHR38440:SF1">
    <property type="entry name" value="UPF0398 PROTEIN SPR0331"/>
    <property type="match status" value="1"/>
</dbReference>
<dbReference type="SUPFAM" id="SSF102405">
    <property type="entry name" value="MCP/YpsA-like"/>
    <property type="match status" value="1"/>
</dbReference>
<comment type="similarity">
    <text evidence="1">Belongs to the UPF0398 family.</text>
</comment>
<dbReference type="PIRSF" id="PIRSF021290">
    <property type="entry name" value="DUF1273"/>
    <property type="match status" value="1"/>
</dbReference>
<dbReference type="Pfam" id="PF06908">
    <property type="entry name" value="YpsA"/>
    <property type="match status" value="1"/>
</dbReference>
<dbReference type="Gene3D" id="3.40.50.450">
    <property type="match status" value="1"/>
</dbReference>
<reference evidence="2 3" key="1">
    <citation type="submission" date="2018-08" db="EMBL/GenBank/DDBJ databases">
        <title>Draft genome sequences of Leuconostoc spp. and Weissella spp. with biocontrol potential.</title>
        <authorList>
            <person name="Lo R."/>
            <person name="Ho V.T.T."/>
            <person name="Turner M.S."/>
        </authorList>
    </citation>
    <scope>NUCLEOTIDE SEQUENCE [LARGE SCALE GENOMIC DNA]</scope>
    <source>
        <strain evidence="2 3">733</strain>
    </source>
</reference>
<comment type="caution">
    <text evidence="2">The sequence shown here is derived from an EMBL/GenBank/DDBJ whole genome shotgun (WGS) entry which is preliminary data.</text>
</comment>
<evidence type="ECO:0000313" key="2">
    <source>
        <dbReference type="EMBL" id="MCT8389630.1"/>
    </source>
</evidence>
<sequence length="190" mass="22194">MSRLWVTGYRSYEIGTFGDKDPKITVMKYALKQALREQLELGLEWVITGGQLGIEQWTVEVVAELKTSFPDLKIAMMFPFQDFGKQWQANNQEKLQQLTTQCDFVAQVSTVPYQGPQQLQNYQQFMLAHTDAALLVYDPDFEGKTQYDFQAIKQQQAVMPYPLTQIDMYQLQEYATEYEEIRAEEQDLFK</sequence>
<gene>
    <name evidence="2" type="ORF">D0501_06035</name>
</gene>
<dbReference type="EMBL" id="QVOV01000008">
    <property type="protein sequence ID" value="MCT8389630.1"/>
    <property type="molecule type" value="Genomic_DNA"/>
</dbReference>
<organism evidence="2 3">
    <name type="scientific">Leuconostoc holzapfelii</name>
    <dbReference type="NCBI Taxonomy" id="434464"/>
    <lineage>
        <taxon>Bacteria</taxon>
        <taxon>Bacillati</taxon>
        <taxon>Bacillota</taxon>
        <taxon>Bacilli</taxon>
        <taxon>Lactobacillales</taxon>
        <taxon>Lactobacillaceae</taxon>
        <taxon>Leuconostoc</taxon>
    </lineage>
</organism>
<keyword evidence="3" id="KW-1185">Reference proteome</keyword>
<name>A0ABT2NW85_9LACO</name>
<dbReference type="HAMAP" id="MF_01575">
    <property type="entry name" value="UPF0398"/>
    <property type="match status" value="1"/>
</dbReference>
<protein>
    <recommendedName>
        <fullName evidence="1">UPF0398 protein D0501_06035</fullName>
    </recommendedName>
</protein>